<proteinExistence type="predicted"/>
<gene>
    <name evidence="1" type="ORF">WR25_00970</name>
</gene>
<keyword evidence="2" id="KW-1185">Reference proteome</keyword>
<dbReference type="AlphaFoldDB" id="A0A2A2JW55"/>
<dbReference type="PROSITE" id="PS51257">
    <property type="entry name" value="PROKAR_LIPOPROTEIN"/>
    <property type="match status" value="1"/>
</dbReference>
<name>A0A2A2JW55_9BILA</name>
<sequence length="144" mass="15886">MERLERHNSQPCSSSAACTSIPSMVAPSLIAVRPKKRGRAAEIILTETQARSYLPKQIREKRSATVSPKKDPYGALSDATLSPLARPASVRTTSSIRTSSTTLGLHAVLTAKPLLFKGNMRKSVSDYIIGCEFSFKLFINFFYY</sequence>
<organism evidence="1 2">
    <name type="scientific">Diploscapter pachys</name>
    <dbReference type="NCBI Taxonomy" id="2018661"/>
    <lineage>
        <taxon>Eukaryota</taxon>
        <taxon>Metazoa</taxon>
        <taxon>Ecdysozoa</taxon>
        <taxon>Nematoda</taxon>
        <taxon>Chromadorea</taxon>
        <taxon>Rhabditida</taxon>
        <taxon>Rhabditina</taxon>
        <taxon>Rhabditomorpha</taxon>
        <taxon>Rhabditoidea</taxon>
        <taxon>Rhabditidae</taxon>
        <taxon>Diploscapter</taxon>
    </lineage>
</organism>
<dbReference type="EMBL" id="LIAE01010193">
    <property type="protein sequence ID" value="PAV65799.1"/>
    <property type="molecule type" value="Genomic_DNA"/>
</dbReference>
<protein>
    <submittedName>
        <fullName evidence="1">Uncharacterized protein</fullName>
    </submittedName>
</protein>
<accession>A0A2A2JW55</accession>
<reference evidence="1 2" key="1">
    <citation type="journal article" date="2017" name="Curr. Biol.">
        <title>Genome architecture and evolution of a unichromosomal asexual nematode.</title>
        <authorList>
            <person name="Fradin H."/>
            <person name="Zegar C."/>
            <person name="Gutwein M."/>
            <person name="Lucas J."/>
            <person name="Kovtun M."/>
            <person name="Corcoran D."/>
            <person name="Baugh L.R."/>
            <person name="Kiontke K."/>
            <person name="Gunsalus K."/>
            <person name="Fitch D.H."/>
            <person name="Piano F."/>
        </authorList>
    </citation>
    <scope>NUCLEOTIDE SEQUENCE [LARGE SCALE GENOMIC DNA]</scope>
    <source>
        <strain evidence="1">PF1309</strain>
    </source>
</reference>
<evidence type="ECO:0000313" key="1">
    <source>
        <dbReference type="EMBL" id="PAV65799.1"/>
    </source>
</evidence>
<evidence type="ECO:0000313" key="2">
    <source>
        <dbReference type="Proteomes" id="UP000218231"/>
    </source>
</evidence>
<dbReference type="Proteomes" id="UP000218231">
    <property type="component" value="Unassembled WGS sequence"/>
</dbReference>
<comment type="caution">
    <text evidence="1">The sequence shown here is derived from an EMBL/GenBank/DDBJ whole genome shotgun (WGS) entry which is preliminary data.</text>
</comment>